<sequence length="607" mass="68679">MQIARCSLRCGSSNAFRPQQALRCLFFEQKLPLNFDNARRISTTHPKLQEEERPVVETPPADARIPSESSPIPPSEYIDTASLQGSLQTLRRKNRERLLGQEHASTDDPSPSGGQSKDAKVDDLLPERRWAINKATLPKTTDEPQPQARTNSYKAQKITKRKSKYNAVDPLEYTGMYVRPSIGEANPEQEYPWTKDIPDDLRGMARLDAEIWNFSEYIRPTPAEQATFKAVTEDVQKCAKEYCPDYETEAYGSQSSGLALSTSDIDIRLYDKEHKFSREAPRAKSRNEIFAHIKRLEHQFRFQNSDYIMVRIRQARYPLLSMLHKKTGLDIQIVASNDTSYSNNLIQQYLVDYPYLYANYALIRSLFEIRGLTDVYRGGLGSYSLIMMIMAVIKSKGVTVSGEQGHIRAGGLLAAKRLLDVLQFYAGLDTYETALSLEHPFKVNKHDKLDVSEKQRAEFAEASVGKFAFFDLELVANHVQHLEFLNKLALIDHMQPYLLCLQDPADPLNDLGRKGYGWKHIQTTIKVLRGVITKTMSSSVQQNSKDLKAPAQSIIARAVGPCFKAYEARRAITEAYGQEILDKERAAKEKAVRAADKKAVEAESADI</sequence>
<feature type="domain" description="Poly(A) RNA polymerase mitochondrial-like central palm" evidence="2">
    <location>
        <begin position="207"/>
        <end position="349"/>
    </location>
</feature>
<dbReference type="EMBL" id="WNWQ01000427">
    <property type="protein sequence ID" value="KAE9968145.1"/>
    <property type="molecule type" value="Genomic_DNA"/>
</dbReference>
<dbReference type="SUPFAM" id="SSF81301">
    <property type="entry name" value="Nucleotidyltransferase"/>
    <property type="match status" value="1"/>
</dbReference>
<protein>
    <recommendedName>
        <fullName evidence="2">Poly(A) RNA polymerase mitochondrial-like central palm domain-containing protein</fullName>
    </recommendedName>
</protein>
<dbReference type="Gene3D" id="3.30.460.10">
    <property type="entry name" value="Beta Polymerase, domain 2"/>
    <property type="match status" value="1"/>
</dbReference>
<evidence type="ECO:0000256" key="1">
    <source>
        <dbReference type="SAM" id="MobiDB-lite"/>
    </source>
</evidence>
<dbReference type="GO" id="GO:0010605">
    <property type="term" value="P:negative regulation of macromolecule metabolic process"/>
    <property type="evidence" value="ECO:0007669"/>
    <property type="project" value="UniProtKB-ARBA"/>
</dbReference>
<evidence type="ECO:0000313" key="3">
    <source>
        <dbReference type="EMBL" id="KAE9968145.1"/>
    </source>
</evidence>
<dbReference type="GO" id="GO:0003729">
    <property type="term" value="F:mRNA binding"/>
    <property type="evidence" value="ECO:0007669"/>
    <property type="project" value="TreeGrafter"/>
</dbReference>
<dbReference type="GO" id="GO:0005730">
    <property type="term" value="C:nucleolus"/>
    <property type="evidence" value="ECO:0007669"/>
    <property type="project" value="TreeGrafter"/>
</dbReference>
<feature type="compositionally biased region" description="Polar residues" evidence="1">
    <location>
        <begin position="143"/>
        <end position="154"/>
    </location>
</feature>
<dbReference type="InterPro" id="IPR043519">
    <property type="entry name" value="NT_sf"/>
</dbReference>
<dbReference type="Gene3D" id="1.10.1410.10">
    <property type="match status" value="1"/>
</dbReference>
<feature type="compositionally biased region" description="Basic and acidic residues" evidence="1">
    <location>
        <begin position="117"/>
        <end position="130"/>
    </location>
</feature>
<dbReference type="PANTHER" id="PTHR23092">
    <property type="entry name" value="POLY(A) RNA POLYMERASE"/>
    <property type="match status" value="1"/>
</dbReference>
<dbReference type="Pfam" id="PF22600">
    <property type="entry name" value="MTPAP-like_central"/>
    <property type="match status" value="1"/>
</dbReference>
<dbReference type="InterPro" id="IPR045862">
    <property type="entry name" value="Trf4-like"/>
</dbReference>
<feature type="region of interest" description="Disordered" evidence="1">
    <location>
        <begin position="100"/>
        <end position="158"/>
    </location>
</feature>
<dbReference type="GO" id="GO:0043634">
    <property type="term" value="P:polyadenylation-dependent ncRNA catabolic process"/>
    <property type="evidence" value="ECO:0007669"/>
    <property type="project" value="TreeGrafter"/>
</dbReference>
<proteinExistence type="predicted"/>
<dbReference type="InterPro" id="IPR054708">
    <property type="entry name" value="MTPAP-like_central"/>
</dbReference>
<dbReference type="GO" id="GO:0031123">
    <property type="term" value="P:RNA 3'-end processing"/>
    <property type="evidence" value="ECO:0007669"/>
    <property type="project" value="TreeGrafter"/>
</dbReference>
<dbReference type="Proteomes" id="UP000433883">
    <property type="component" value="Unassembled WGS sequence"/>
</dbReference>
<accession>A0A8H3UEG9</accession>
<dbReference type="GO" id="GO:0031499">
    <property type="term" value="C:TRAMP complex"/>
    <property type="evidence" value="ECO:0007669"/>
    <property type="project" value="TreeGrafter"/>
</dbReference>
<evidence type="ECO:0000259" key="2">
    <source>
        <dbReference type="Pfam" id="PF22600"/>
    </source>
</evidence>
<evidence type="ECO:0000313" key="4">
    <source>
        <dbReference type="Proteomes" id="UP000433883"/>
    </source>
</evidence>
<dbReference type="SUPFAM" id="SSF81631">
    <property type="entry name" value="PAP/OAS1 substrate-binding domain"/>
    <property type="match status" value="1"/>
</dbReference>
<dbReference type="CDD" id="cd05402">
    <property type="entry name" value="NT_PAP_TUTase"/>
    <property type="match status" value="1"/>
</dbReference>
<reference evidence="3 4" key="1">
    <citation type="submission" date="2019-11" db="EMBL/GenBank/DDBJ databases">
        <title>Venturia inaequalis Genome Resource.</title>
        <authorList>
            <person name="Lichtner F.J."/>
        </authorList>
    </citation>
    <scope>NUCLEOTIDE SEQUENCE [LARGE SCALE GENOMIC DNA]</scope>
    <source>
        <strain evidence="3">Bline_iso_100314</strain>
    </source>
</reference>
<name>A0A8H3UEG9_VENIN</name>
<comment type="caution">
    <text evidence="3">The sequence shown here is derived from an EMBL/GenBank/DDBJ whole genome shotgun (WGS) entry which is preliminary data.</text>
</comment>
<dbReference type="PANTHER" id="PTHR23092:SF15">
    <property type="entry name" value="INACTIVE NON-CANONICAL POLY(A) RNA POLYMERASE PROTEIN TRF4-2-RELATED"/>
    <property type="match status" value="1"/>
</dbReference>
<organism evidence="3 4">
    <name type="scientific">Venturia inaequalis</name>
    <name type="common">Apple scab fungus</name>
    <dbReference type="NCBI Taxonomy" id="5025"/>
    <lineage>
        <taxon>Eukaryota</taxon>
        <taxon>Fungi</taxon>
        <taxon>Dikarya</taxon>
        <taxon>Ascomycota</taxon>
        <taxon>Pezizomycotina</taxon>
        <taxon>Dothideomycetes</taxon>
        <taxon>Pleosporomycetidae</taxon>
        <taxon>Venturiales</taxon>
        <taxon>Venturiaceae</taxon>
        <taxon>Venturia</taxon>
    </lineage>
</organism>
<dbReference type="GO" id="GO:1990817">
    <property type="term" value="F:poly(A) RNA polymerase activity"/>
    <property type="evidence" value="ECO:0007669"/>
    <property type="project" value="InterPro"/>
</dbReference>
<feature type="region of interest" description="Disordered" evidence="1">
    <location>
        <begin position="44"/>
        <end position="76"/>
    </location>
</feature>
<gene>
    <name evidence="3" type="ORF">BLS_005995</name>
</gene>
<dbReference type="AlphaFoldDB" id="A0A8H3UEG9"/>